<comment type="caution">
    <text evidence="2">The sequence shown here is derived from an EMBL/GenBank/DDBJ whole genome shotgun (WGS) entry which is preliminary data.</text>
</comment>
<dbReference type="Proteomes" id="UP000266673">
    <property type="component" value="Unassembled WGS sequence"/>
</dbReference>
<dbReference type="AlphaFoldDB" id="A0A397WE78"/>
<sequence length="254" mass="28229">MTLLKQHRSLRSALTTLVKDAIFSVFGESQLDSINTNVTSADVWEWKASAKMKACHQKLFTPISSDPNDLYMSRILSKVWSDKLPTNIKMAYAIAVCQIMLNDYYKKLTMSEDTVKDRLRKIWYRKMQQKKPFLLPGEGESTEDEEDEVVEEERGRGKKRRKPQQSESSSRKGKHVRRTKSPINISDAETSQATPKATLEATQEEPPEGSTASAGHLAEPPEGSTASAGHLATHDEPQEGSSTASAGHLATHDA</sequence>
<proteinExistence type="predicted"/>
<evidence type="ECO:0000313" key="3">
    <source>
        <dbReference type="Proteomes" id="UP000266673"/>
    </source>
</evidence>
<dbReference type="EMBL" id="QKWP01000003">
    <property type="protein sequence ID" value="RIB30896.1"/>
    <property type="molecule type" value="Genomic_DNA"/>
</dbReference>
<evidence type="ECO:0000313" key="2">
    <source>
        <dbReference type="EMBL" id="RIB30896.1"/>
    </source>
</evidence>
<dbReference type="OrthoDB" id="2332122at2759"/>
<protein>
    <submittedName>
        <fullName evidence="2">Uncharacterized protein</fullName>
    </submittedName>
</protein>
<evidence type="ECO:0000256" key="1">
    <source>
        <dbReference type="SAM" id="MobiDB-lite"/>
    </source>
</evidence>
<feature type="compositionally biased region" description="Basic residues" evidence="1">
    <location>
        <begin position="171"/>
        <end position="180"/>
    </location>
</feature>
<organism evidence="2 3">
    <name type="scientific">Gigaspora rosea</name>
    <dbReference type="NCBI Taxonomy" id="44941"/>
    <lineage>
        <taxon>Eukaryota</taxon>
        <taxon>Fungi</taxon>
        <taxon>Fungi incertae sedis</taxon>
        <taxon>Mucoromycota</taxon>
        <taxon>Glomeromycotina</taxon>
        <taxon>Glomeromycetes</taxon>
        <taxon>Diversisporales</taxon>
        <taxon>Gigasporaceae</taxon>
        <taxon>Gigaspora</taxon>
    </lineage>
</organism>
<gene>
    <name evidence="2" type="ORF">C2G38_2151473</name>
</gene>
<feature type="compositionally biased region" description="Polar residues" evidence="1">
    <location>
        <begin position="181"/>
        <end position="195"/>
    </location>
</feature>
<reference evidence="2 3" key="1">
    <citation type="submission" date="2018-06" db="EMBL/GenBank/DDBJ databases">
        <title>Comparative genomics reveals the genomic features of Rhizophagus irregularis, R. cerebriforme, R. diaphanum and Gigaspora rosea, and their symbiotic lifestyle signature.</title>
        <authorList>
            <person name="Morin E."/>
            <person name="San Clemente H."/>
            <person name="Chen E.C.H."/>
            <person name="De La Providencia I."/>
            <person name="Hainaut M."/>
            <person name="Kuo A."/>
            <person name="Kohler A."/>
            <person name="Murat C."/>
            <person name="Tang N."/>
            <person name="Roy S."/>
            <person name="Loubradou J."/>
            <person name="Henrissat B."/>
            <person name="Grigoriev I.V."/>
            <person name="Corradi N."/>
            <person name="Roux C."/>
            <person name="Martin F.M."/>
        </authorList>
    </citation>
    <scope>NUCLEOTIDE SEQUENCE [LARGE SCALE GENOMIC DNA]</scope>
    <source>
        <strain evidence="2 3">DAOM 194757</strain>
    </source>
</reference>
<feature type="region of interest" description="Disordered" evidence="1">
    <location>
        <begin position="134"/>
        <end position="254"/>
    </location>
</feature>
<accession>A0A397WE78</accession>
<keyword evidence="3" id="KW-1185">Reference proteome</keyword>
<name>A0A397WE78_9GLOM</name>
<feature type="compositionally biased region" description="Acidic residues" evidence="1">
    <location>
        <begin position="140"/>
        <end position="151"/>
    </location>
</feature>